<dbReference type="EMBL" id="BTGU01000699">
    <property type="protein sequence ID" value="GMN68805.1"/>
    <property type="molecule type" value="Genomic_DNA"/>
</dbReference>
<evidence type="ECO:0000313" key="3">
    <source>
        <dbReference type="Proteomes" id="UP001187192"/>
    </source>
</evidence>
<name>A0AA88E703_FICCA</name>
<dbReference type="Proteomes" id="UP001187192">
    <property type="component" value="Unassembled WGS sequence"/>
</dbReference>
<feature type="compositionally biased region" description="Basic and acidic residues" evidence="1">
    <location>
        <begin position="107"/>
        <end position="116"/>
    </location>
</feature>
<protein>
    <submittedName>
        <fullName evidence="2">Uncharacterized protein</fullName>
    </submittedName>
</protein>
<accession>A0AA88E703</accession>
<dbReference type="AlphaFoldDB" id="A0AA88E703"/>
<gene>
    <name evidence="2" type="ORF">TIFTF001_037857</name>
</gene>
<proteinExistence type="predicted"/>
<reference evidence="2" key="1">
    <citation type="submission" date="2023-07" db="EMBL/GenBank/DDBJ databases">
        <title>draft genome sequence of fig (Ficus carica).</title>
        <authorList>
            <person name="Takahashi T."/>
            <person name="Nishimura K."/>
        </authorList>
    </citation>
    <scope>NUCLEOTIDE SEQUENCE</scope>
</reference>
<feature type="region of interest" description="Disordered" evidence="1">
    <location>
        <begin position="107"/>
        <end position="127"/>
    </location>
</feature>
<comment type="caution">
    <text evidence="2">The sequence shown here is derived from an EMBL/GenBank/DDBJ whole genome shotgun (WGS) entry which is preliminary data.</text>
</comment>
<evidence type="ECO:0000313" key="2">
    <source>
        <dbReference type="EMBL" id="GMN68805.1"/>
    </source>
</evidence>
<organism evidence="2 3">
    <name type="scientific">Ficus carica</name>
    <name type="common">Common fig</name>
    <dbReference type="NCBI Taxonomy" id="3494"/>
    <lineage>
        <taxon>Eukaryota</taxon>
        <taxon>Viridiplantae</taxon>
        <taxon>Streptophyta</taxon>
        <taxon>Embryophyta</taxon>
        <taxon>Tracheophyta</taxon>
        <taxon>Spermatophyta</taxon>
        <taxon>Magnoliopsida</taxon>
        <taxon>eudicotyledons</taxon>
        <taxon>Gunneridae</taxon>
        <taxon>Pentapetalae</taxon>
        <taxon>rosids</taxon>
        <taxon>fabids</taxon>
        <taxon>Rosales</taxon>
        <taxon>Moraceae</taxon>
        <taxon>Ficeae</taxon>
        <taxon>Ficus</taxon>
    </lineage>
</organism>
<feature type="compositionally biased region" description="Polar residues" evidence="1">
    <location>
        <begin position="1"/>
        <end position="24"/>
    </location>
</feature>
<feature type="compositionally biased region" description="Basic residues" evidence="1">
    <location>
        <begin position="41"/>
        <end position="50"/>
    </location>
</feature>
<evidence type="ECO:0000256" key="1">
    <source>
        <dbReference type="SAM" id="MobiDB-lite"/>
    </source>
</evidence>
<sequence length="127" mass="13880">MEEQASQDIQGLDNPASTGSQSTRRPQRWRGNSEIPYPIRQGKKKRKSPHRLGNPDLLRDHEARAQQQTLGVTRPLGGTRGVSSEIQSINRVESAQGAVITGLLGREPLHPQHLGEDTTWASAGGTQ</sequence>
<keyword evidence="3" id="KW-1185">Reference proteome</keyword>
<feature type="region of interest" description="Disordered" evidence="1">
    <location>
        <begin position="1"/>
        <end position="82"/>
    </location>
</feature>